<dbReference type="AlphaFoldDB" id="A0AAD9JF60"/>
<comment type="caution">
    <text evidence="1">The sequence shown here is derived from an EMBL/GenBank/DDBJ whole genome shotgun (WGS) entry which is preliminary data.</text>
</comment>
<evidence type="ECO:0000313" key="2">
    <source>
        <dbReference type="Proteomes" id="UP001208570"/>
    </source>
</evidence>
<organism evidence="1 2">
    <name type="scientific">Paralvinella palmiformis</name>
    <dbReference type="NCBI Taxonomy" id="53620"/>
    <lineage>
        <taxon>Eukaryota</taxon>
        <taxon>Metazoa</taxon>
        <taxon>Spiralia</taxon>
        <taxon>Lophotrochozoa</taxon>
        <taxon>Annelida</taxon>
        <taxon>Polychaeta</taxon>
        <taxon>Sedentaria</taxon>
        <taxon>Canalipalpata</taxon>
        <taxon>Terebellida</taxon>
        <taxon>Terebelliformia</taxon>
        <taxon>Alvinellidae</taxon>
        <taxon>Paralvinella</taxon>
    </lineage>
</organism>
<proteinExistence type="predicted"/>
<feature type="non-terminal residue" evidence="1">
    <location>
        <position position="179"/>
    </location>
</feature>
<name>A0AAD9JF60_9ANNE</name>
<sequence>MRAAPVTYLPRADESDIIKSFLQDLVTKIPSICGIKLRAISEAQYMEPDLTGIMDNTMQHLSYEQRLASTRDAVNQEQVVPQISQISQKTNRIVPTFKPVKANSVSNVKSISSKFKAIPSSGSQINKSNQKITEKCEYRIKNTQIRPNWPATTQFPDSETPSLQVDALISNIQTVPTTP</sequence>
<dbReference type="Proteomes" id="UP001208570">
    <property type="component" value="Unassembled WGS sequence"/>
</dbReference>
<dbReference type="EMBL" id="JAODUP010000348">
    <property type="protein sequence ID" value="KAK2151861.1"/>
    <property type="molecule type" value="Genomic_DNA"/>
</dbReference>
<evidence type="ECO:0000313" key="1">
    <source>
        <dbReference type="EMBL" id="KAK2151861.1"/>
    </source>
</evidence>
<keyword evidence="2" id="KW-1185">Reference proteome</keyword>
<accession>A0AAD9JF60</accession>
<gene>
    <name evidence="1" type="ORF">LSH36_348g01003</name>
</gene>
<protein>
    <submittedName>
        <fullName evidence="1">Uncharacterized protein</fullName>
    </submittedName>
</protein>
<reference evidence="1" key="1">
    <citation type="journal article" date="2023" name="Mol. Biol. Evol.">
        <title>Third-Generation Sequencing Reveals the Adaptive Role of the Epigenome in Three Deep-Sea Polychaetes.</title>
        <authorList>
            <person name="Perez M."/>
            <person name="Aroh O."/>
            <person name="Sun Y."/>
            <person name="Lan Y."/>
            <person name="Juniper S.K."/>
            <person name="Young C.R."/>
            <person name="Angers B."/>
            <person name="Qian P.Y."/>
        </authorList>
    </citation>
    <scope>NUCLEOTIDE SEQUENCE</scope>
    <source>
        <strain evidence="1">P08H-3</strain>
    </source>
</reference>